<sequence length="1746" mass="198582">MMEQTGVTPALTTNSFVLCELVSLKWYVYGLAPDTNYSEKKTSSTKVTHPAENTALIVYLQRLQQRNAICVLTENASQEIPKILLNKLWVFIVNNVHSGVPAEPPTGVCEMSTGSWSNKANCLDKSIQKHFFAALASNLSKKLVAREEFILTEDGFYKPNDAKFIFRCPSLTKLNHVEVYLEETFPTPAFQLHFQLSNSSRLLIMTLDVVRRDDSSSEGDELGDPRCSWERLMGLPSQKDHSVVDVWHSKDGLVPRIIAQTKYMNVVPWFRTVSKRKHQRRTNENDGSGDEDEVKKDDNEDDADEEEDSNHLETEVETDEILRRPVTSGVMKTQRKRDSADSSETEESFIPVSPDTHVNTPLAAGSIVLMTLPHDDELDLHFDSEVKRFKRRRKGHKGTMGMEPAISLTLGPIKLNGTTSGMKIVPCNGRKVISSSFAQHMMSTNPSFIKPDSTCTKLKKDTRPLSVAVSLVESLSHDEQQEALEGRPVKTHPLLQALQEYVDEESEMTEKRYSTSVSAKIKYVPNAKTFIPPLQRDNVGRLSINRATAEQLRRRLYSNRFDYWKSKYTNLQYSRNGRQAKKEQQRRLLLSSLESKLEVQELSKRIGSLDQFKLRDGEISLGIQMSASDAMVTWRQEPNGIEMWSAHTNYRVSAASAADKSDIIDRVQPYLQSLTLLLRKEDRNERELQRSARDRRWMSFEEFIRATTMSSDAQRLDCCQVEEPKVCVSSLESSYQVEPAIISEYLLRDLHPVVAPKPIDYVIVCPQSPSQWLACLALSYFTCFRSMYGQCHMGDLASVDLNQVEGNHYVTVIASNGLVLVECAESVSDPFANFRAAGDVLHPILSSGAIKKKQAFSRSAVATVVYLVVPFRRSDVKHKMWVLGAFSSGLFGTQDIDKVSKWKPSVTIEMLFLDDLYEVDVNPSPFVLMPNCFGLYDRVCENLTLKPCDGVVGVTGRSRFLSERLYHLADWRTKTSSLDPDDQTERPFIHVSYLLSQDRKWIACSCTDAVGSVLETHVFPVKEKENGQGLEDALFKMMQNIVEFYLLFNEISELVITRLAGLAGASNLDDEEQIAWKQLRSNRLAKLISPTHKSLFSRILLVQLTAVSCEEVQLHESLSSTTLYASDEVGFVVISPQENIPARDSSRAVYYTGSDAWKSTTLMPGQHLLTHKREARILKAALVLVLFEKKFDAKNENVNQSASSSTMTIILRDFHALTYLTMHPITMERQSPLPYHLAAISKICRELQALETQLTTDPLQLRRHDARNVLFLGSKCPKILFEHDDKVSQNKVPSSQCCRQRYLQLADNMRGSKVIKPPVLGRRQSSVSDDNIQNFRSRISGRNLVADQNTATSSLNEYRFASEPRKDSVTQLNEELARRQESYVRRERQYKIRIGELEALLSDSRAKKSKEDNLEAAMERVRSMHRDILVSVNQVQDRTSEILQEQEKDLLRAFRARLFSVQEELESEKNRTDDGASAWIEKSKHLENEVEWTKDLADRLDRLNQSLTRENQRLKTQFATQENDREFLIKQLVTVKKDNASLRLEVGSLRQQLEELNSVQGQPLRHTFLPSASTSSLPKMRHCESMATVALAKRPNTAELNTMTVSNQDNRYKEVIKRLKRLLEVERRKLQQVRAAYTLELQSHSELEAILRECVKDVRKETAYVSQLPPVISSGEKRSENRLSTSERQELVEKLMTKNQVLKLLTIKVFPARNGKHQMITMLKGKMGEQDDAINLHSAEVSPLPR</sequence>
<comment type="similarity">
    <text evidence="2 8">Belongs to the Mediator complex subunit 13 family.</text>
</comment>
<evidence type="ECO:0000256" key="8">
    <source>
        <dbReference type="RuleBase" id="RU364134"/>
    </source>
</evidence>
<evidence type="ECO:0000256" key="10">
    <source>
        <dbReference type="SAM" id="MobiDB-lite"/>
    </source>
</evidence>
<keyword evidence="4 8" id="KW-0805">Transcription regulation</keyword>
<dbReference type="OrthoDB" id="103819at2759"/>
<evidence type="ECO:0000259" key="11">
    <source>
        <dbReference type="Pfam" id="PF06333"/>
    </source>
</evidence>
<keyword evidence="7 8" id="KW-0539">Nucleus</keyword>
<feature type="compositionally biased region" description="Acidic residues" evidence="10">
    <location>
        <begin position="299"/>
        <end position="308"/>
    </location>
</feature>
<dbReference type="Proteomes" id="UP000054928">
    <property type="component" value="Unassembled WGS sequence"/>
</dbReference>
<evidence type="ECO:0000256" key="4">
    <source>
        <dbReference type="ARBA" id="ARBA00023015"/>
    </source>
</evidence>
<dbReference type="PANTHER" id="PTHR40515:SF1">
    <property type="entry name" value="CILIA- AND FLAGELLA-ASSOCIATED PROTEIN 157"/>
    <property type="match status" value="1"/>
</dbReference>
<feature type="domain" description="MID" evidence="12">
    <location>
        <begin position="757"/>
        <end position="887"/>
    </location>
</feature>
<evidence type="ECO:0000313" key="13">
    <source>
        <dbReference type="EMBL" id="CEG43442.1"/>
    </source>
</evidence>
<evidence type="ECO:0000256" key="5">
    <source>
        <dbReference type="ARBA" id="ARBA00023159"/>
    </source>
</evidence>
<dbReference type="GO" id="GO:0006357">
    <property type="term" value="P:regulation of transcription by RNA polymerase II"/>
    <property type="evidence" value="ECO:0007669"/>
    <property type="project" value="InterPro"/>
</dbReference>
<dbReference type="Pfam" id="PF18296">
    <property type="entry name" value="MID_MedPIWI"/>
    <property type="match status" value="1"/>
</dbReference>
<comment type="subunit">
    <text evidence="8">Component of the Mediator complex.</text>
</comment>
<comment type="subcellular location">
    <subcellularLocation>
        <location evidence="1 8">Nucleus</location>
    </subcellularLocation>
</comment>
<dbReference type="GO" id="GO:0003712">
    <property type="term" value="F:transcription coregulator activity"/>
    <property type="evidence" value="ECO:0007669"/>
    <property type="project" value="InterPro"/>
</dbReference>
<evidence type="ECO:0000256" key="2">
    <source>
        <dbReference type="ARBA" id="ARBA00009354"/>
    </source>
</evidence>
<dbReference type="InterPro" id="IPR041285">
    <property type="entry name" value="MID_MedPIWI"/>
</dbReference>
<keyword evidence="14" id="KW-1185">Reference proteome</keyword>
<keyword evidence="5 8" id="KW-0010">Activator</keyword>
<accession>A0A0P1AQ68</accession>
<evidence type="ECO:0000256" key="7">
    <source>
        <dbReference type="ARBA" id="ARBA00023242"/>
    </source>
</evidence>
<keyword evidence="3 8" id="KW-0678">Repressor</keyword>
<dbReference type="OMA" id="TCFRSMY"/>
<dbReference type="PANTHER" id="PTHR40515">
    <property type="entry name" value="CILIA- AND FLAGELLA-ASSOCIATED PROTEIN 157"/>
    <property type="match status" value="1"/>
</dbReference>
<dbReference type="GO" id="GO:0016592">
    <property type="term" value="C:mediator complex"/>
    <property type="evidence" value="ECO:0007669"/>
    <property type="project" value="InterPro"/>
</dbReference>
<evidence type="ECO:0000256" key="9">
    <source>
        <dbReference type="SAM" id="Coils"/>
    </source>
</evidence>
<dbReference type="InterPro" id="IPR009401">
    <property type="entry name" value="Med13_C"/>
</dbReference>
<reference evidence="14" key="1">
    <citation type="submission" date="2014-09" db="EMBL/GenBank/DDBJ databases">
        <authorList>
            <person name="Sharma Rahul"/>
            <person name="Thines Marco"/>
        </authorList>
    </citation>
    <scope>NUCLEOTIDE SEQUENCE [LARGE SCALE GENOMIC DNA]</scope>
</reference>
<dbReference type="Pfam" id="PF06333">
    <property type="entry name" value="Med13_C"/>
    <property type="match status" value="1"/>
</dbReference>
<feature type="coiled-coil region" evidence="9">
    <location>
        <begin position="1451"/>
        <end position="1559"/>
    </location>
</feature>
<evidence type="ECO:0000259" key="12">
    <source>
        <dbReference type="Pfam" id="PF18296"/>
    </source>
</evidence>
<proteinExistence type="inferred from homology"/>
<evidence type="ECO:0000256" key="3">
    <source>
        <dbReference type="ARBA" id="ARBA00022491"/>
    </source>
</evidence>
<name>A0A0P1AQ68_PLAHL</name>
<feature type="region of interest" description="Disordered" evidence="10">
    <location>
        <begin position="275"/>
        <end position="357"/>
    </location>
</feature>
<dbReference type="GeneID" id="36408692"/>
<organism evidence="13 14">
    <name type="scientific">Plasmopara halstedii</name>
    <name type="common">Downy mildew of sunflower</name>
    <dbReference type="NCBI Taxonomy" id="4781"/>
    <lineage>
        <taxon>Eukaryota</taxon>
        <taxon>Sar</taxon>
        <taxon>Stramenopiles</taxon>
        <taxon>Oomycota</taxon>
        <taxon>Peronosporomycetes</taxon>
        <taxon>Peronosporales</taxon>
        <taxon>Peronosporaceae</taxon>
        <taxon>Plasmopara</taxon>
    </lineage>
</organism>
<keyword evidence="6 8" id="KW-0804">Transcription</keyword>
<feature type="domain" description="Mediator complex subunit Med13 C-terminal" evidence="11">
    <location>
        <begin position="984"/>
        <end position="1100"/>
    </location>
</feature>
<evidence type="ECO:0000256" key="6">
    <source>
        <dbReference type="ARBA" id="ARBA00023163"/>
    </source>
</evidence>
<dbReference type="EMBL" id="CCYD01000667">
    <property type="protein sequence ID" value="CEG43442.1"/>
    <property type="molecule type" value="Genomic_DNA"/>
</dbReference>
<evidence type="ECO:0000313" key="14">
    <source>
        <dbReference type="Proteomes" id="UP000054928"/>
    </source>
</evidence>
<evidence type="ECO:0000256" key="1">
    <source>
        <dbReference type="ARBA" id="ARBA00004123"/>
    </source>
</evidence>
<comment type="function">
    <text evidence="8">Component of the Mediator complex, a coactivator involved in regulated transcription of nearly all RNA polymerase II-dependent genes. Mediator functions as a bridge to convey information from gene-specific regulatory proteins to the basal RNA polymerase II transcription machinery. Mediator is recruited to promoters by direct interactions with regulatory proteins and serves as a scaffold for the assembly of a functional preinitiation complex with RNA polymerase II and the general transcription factors.</text>
</comment>
<keyword evidence="9" id="KW-0175">Coiled coil</keyword>
<protein>
    <recommendedName>
        <fullName evidence="8">Mediator of RNA polymerase II transcription subunit 13</fullName>
    </recommendedName>
</protein>
<dbReference type="STRING" id="4781.A0A0P1AQ68"/>
<dbReference type="RefSeq" id="XP_024579811.1">
    <property type="nucleotide sequence ID" value="XM_024729433.1"/>
</dbReference>